<evidence type="ECO:0000256" key="3">
    <source>
        <dbReference type="ARBA" id="ARBA00022741"/>
    </source>
</evidence>
<evidence type="ECO:0000256" key="5">
    <source>
        <dbReference type="ARBA" id="ARBA00022840"/>
    </source>
</evidence>
<dbReference type="PROSITE" id="PS00107">
    <property type="entry name" value="PROTEIN_KINASE_ATP"/>
    <property type="match status" value="1"/>
</dbReference>
<feature type="region of interest" description="Disordered" evidence="7">
    <location>
        <begin position="272"/>
        <end position="293"/>
    </location>
</feature>
<feature type="region of interest" description="Disordered" evidence="7">
    <location>
        <begin position="766"/>
        <end position="819"/>
    </location>
</feature>
<feature type="compositionally biased region" description="Low complexity" evidence="7">
    <location>
        <begin position="28"/>
        <end position="49"/>
    </location>
</feature>
<dbReference type="PROSITE" id="PS00108">
    <property type="entry name" value="PROTEIN_KINASE_ST"/>
    <property type="match status" value="1"/>
</dbReference>
<evidence type="ECO:0000256" key="4">
    <source>
        <dbReference type="ARBA" id="ARBA00022777"/>
    </source>
</evidence>
<feature type="compositionally biased region" description="Basic and acidic residues" evidence="7">
    <location>
        <begin position="1056"/>
        <end position="1065"/>
    </location>
</feature>
<name>A0A7S4ABX7_9STRA</name>
<dbReference type="Pfam" id="PF00069">
    <property type="entry name" value="Pkinase"/>
    <property type="match status" value="2"/>
</dbReference>
<feature type="compositionally biased region" description="Basic and acidic residues" evidence="7">
    <location>
        <begin position="451"/>
        <end position="465"/>
    </location>
</feature>
<feature type="compositionally biased region" description="Polar residues" evidence="7">
    <location>
        <begin position="805"/>
        <end position="819"/>
    </location>
</feature>
<evidence type="ECO:0000256" key="6">
    <source>
        <dbReference type="PROSITE-ProRule" id="PRU10141"/>
    </source>
</evidence>
<accession>A0A7S4ABX7</accession>
<evidence type="ECO:0000256" key="2">
    <source>
        <dbReference type="ARBA" id="ARBA00022679"/>
    </source>
</evidence>
<feature type="compositionally biased region" description="Polar residues" evidence="7">
    <location>
        <begin position="428"/>
        <end position="450"/>
    </location>
</feature>
<feature type="compositionally biased region" description="Low complexity" evidence="7">
    <location>
        <begin position="967"/>
        <end position="980"/>
    </location>
</feature>
<feature type="region of interest" description="Disordered" evidence="7">
    <location>
        <begin position="1"/>
        <end position="160"/>
    </location>
</feature>
<feature type="domain" description="Protein kinase" evidence="8">
    <location>
        <begin position="217"/>
        <end position="724"/>
    </location>
</feature>
<dbReference type="PANTHER" id="PTHR24058:SF17">
    <property type="entry name" value="HOMEODOMAIN INTERACTING PROTEIN KINASE, ISOFORM D"/>
    <property type="match status" value="1"/>
</dbReference>
<dbReference type="GO" id="GO:0005737">
    <property type="term" value="C:cytoplasm"/>
    <property type="evidence" value="ECO:0007669"/>
    <property type="project" value="TreeGrafter"/>
</dbReference>
<dbReference type="InterPro" id="IPR000719">
    <property type="entry name" value="Prot_kinase_dom"/>
</dbReference>
<evidence type="ECO:0000256" key="1">
    <source>
        <dbReference type="ARBA" id="ARBA00022527"/>
    </source>
</evidence>
<protein>
    <recommendedName>
        <fullName evidence="8">Protein kinase domain-containing protein</fullName>
    </recommendedName>
</protein>
<dbReference type="Gene3D" id="1.10.510.10">
    <property type="entry name" value="Transferase(Phosphotransferase) domain 1"/>
    <property type="match status" value="1"/>
</dbReference>
<feature type="compositionally biased region" description="Polar residues" evidence="7">
    <location>
        <begin position="1043"/>
        <end position="1052"/>
    </location>
</feature>
<dbReference type="GO" id="GO:0005524">
    <property type="term" value="F:ATP binding"/>
    <property type="evidence" value="ECO:0007669"/>
    <property type="project" value="UniProtKB-UniRule"/>
</dbReference>
<organism evidence="9">
    <name type="scientific">Pseudo-nitzschia australis</name>
    <dbReference type="NCBI Taxonomy" id="44445"/>
    <lineage>
        <taxon>Eukaryota</taxon>
        <taxon>Sar</taxon>
        <taxon>Stramenopiles</taxon>
        <taxon>Ochrophyta</taxon>
        <taxon>Bacillariophyta</taxon>
        <taxon>Bacillariophyceae</taxon>
        <taxon>Bacillariophycidae</taxon>
        <taxon>Bacillariales</taxon>
        <taxon>Bacillariaceae</taxon>
        <taxon>Pseudo-nitzschia</taxon>
    </lineage>
</organism>
<dbReference type="InterPro" id="IPR050494">
    <property type="entry name" value="Ser_Thr_dual-spec_kinase"/>
</dbReference>
<dbReference type="GO" id="GO:0004713">
    <property type="term" value="F:protein tyrosine kinase activity"/>
    <property type="evidence" value="ECO:0007669"/>
    <property type="project" value="TreeGrafter"/>
</dbReference>
<feature type="region of interest" description="Disordered" evidence="7">
    <location>
        <begin position="388"/>
        <end position="486"/>
    </location>
</feature>
<feature type="region of interest" description="Disordered" evidence="7">
    <location>
        <begin position="915"/>
        <end position="948"/>
    </location>
</feature>
<feature type="binding site" evidence="6">
    <location>
        <position position="246"/>
    </location>
    <ligand>
        <name>ATP</name>
        <dbReference type="ChEBI" id="CHEBI:30616"/>
    </ligand>
</feature>
<dbReference type="InterPro" id="IPR011009">
    <property type="entry name" value="Kinase-like_dom_sf"/>
</dbReference>
<evidence type="ECO:0000259" key="8">
    <source>
        <dbReference type="PROSITE" id="PS50011"/>
    </source>
</evidence>
<evidence type="ECO:0000256" key="7">
    <source>
        <dbReference type="SAM" id="MobiDB-lite"/>
    </source>
</evidence>
<feature type="compositionally biased region" description="Polar residues" evidence="7">
    <location>
        <begin position="611"/>
        <end position="624"/>
    </location>
</feature>
<dbReference type="PROSITE" id="PS50011">
    <property type="entry name" value="PROTEIN_KINASE_DOM"/>
    <property type="match status" value="1"/>
</dbReference>
<reference evidence="9" key="1">
    <citation type="submission" date="2021-01" db="EMBL/GenBank/DDBJ databases">
        <authorList>
            <person name="Corre E."/>
            <person name="Pelletier E."/>
            <person name="Niang G."/>
            <person name="Scheremetjew M."/>
            <person name="Finn R."/>
            <person name="Kale V."/>
            <person name="Holt S."/>
            <person name="Cochrane G."/>
            <person name="Meng A."/>
            <person name="Brown T."/>
            <person name="Cohen L."/>
        </authorList>
    </citation>
    <scope>NUCLEOTIDE SEQUENCE</scope>
    <source>
        <strain evidence="9">10249 10 AB</strain>
    </source>
</reference>
<feature type="compositionally biased region" description="Low complexity" evidence="7">
    <location>
        <begin position="466"/>
        <end position="477"/>
    </location>
</feature>
<dbReference type="InterPro" id="IPR017441">
    <property type="entry name" value="Protein_kinase_ATP_BS"/>
</dbReference>
<dbReference type="SUPFAM" id="SSF56112">
    <property type="entry name" value="Protein kinase-like (PK-like)"/>
    <property type="match status" value="1"/>
</dbReference>
<dbReference type="EMBL" id="HBIX01004197">
    <property type="protein sequence ID" value="CAE0710570.1"/>
    <property type="molecule type" value="Transcribed_RNA"/>
</dbReference>
<feature type="compositionally biased region" description="Low complexity" evidence="7">
    <location>
        <begin position="272"/>
        <end position="283"/>
    </location>
</feature>
<sequence length="1398" mass="150009">MTLKANGRFRLWHTEHSRIQQRRRRKSNGSSSGAATSSHNRINNHHNNNTKLENDRRSFAQMSLGGNIGSHGHGQSHNSIISSTSKKQHGSLSAVIESASQNSSTATHSTNFNSKNRSRESEGGSGSIRSENQSRASSSIATRSSMGTRNSLRSFGTLPPRGKCLTQPAEGVSNDNLCDNTEGNLIVFENDNISVPKKQVHVLTKGKMPLGHQSADFRVQSLLGQGTFAQVFKCLHTQTGQLIALKVIKNKPAYTRQAAVEIDVIRVANETNTNTTNTNNNNNSKVGNKEGSLQQQQNKSCTTDYMIDLVCYFMYKDHLCLAFELLGLNLYEVLKKRQFRGLPLDVTQNLVRQAVLGCRALAQKSIVHCDLKPENILLVDENDEESVMSAGESKRLTSSSMEKKQQTVRSQKTAAGTVDPEKKENENDANNSEKTNGESSEYSKSTNETDNTTRKYDKEQVHEQQTESTETGTTKSSPDSPMDSTIATNETHHERIKLIDFGSACFEGQISHTYIQSRFYRSPEVILGLAYDSAIDMWSLGCVAAELFLGLPILPGVHEHDQLVRISEMIGETPDWMLDQGTKSSKYFMKYFPAPTPAPTPPTLSSSTSPENQSEAAGSTSGRSISEGPRPLPQWRIKTQHEHIASLSQSELKKKGGIAKLEKQPGNRYFKRKLLSDIILHKGQSGKQEDLHQLKSFIHFLYGILDPDPWKRWTAYQVASHPFFTGAIMGGNVDPSDIKDRNHANRLFNMYWEAPSDPTIYQRKLRSVQKTRERQQAARRGYGRSHSRSRSESPPSQDGMPTVRNAFSNNNNSAHGTYSVTGHMDEAINQAAGRTLRQGSYQGSDQEPTNMSSITTQFENDQGIRILRYGSSFSGAQAVVAGPQSFSEAGNSVVLPSSYNEVDFALALRRPGVVPMGDSVTTATTSTTSMSSGNNSRSNYNQGSIQISQGGSYGSHQVLYYGNQQRGLSSGGISSRTSRSFGEGDIAPETSTTVPTMIDSRHQQVLYSSSQDSVPSMVLKGQMEIRADPPMEIKDDGIPQRPKSATSANSTGEGLGDEHSQKEDPNLPIINPSTNATQNTEAYDTSLAYQQQLAAMQQQFQQQHFILQQQQAALAMQHEQLRAYYSAAGMSAHQFGLAGAPPTAAAAINAQQFGLAGAPTTAAAALNAQQFGLAGPPTTAAAALNAQQFGLAGPPTTAAAALNAQQFGLSGAPAVVNAQQFGIAGAPTSKAAAGMSVQQFGIAGAPTASLNGQQYAHPSTPSAPVQSPGLSAQQFGLAGAPGGGYYLVPAADGTQIIVAASNPGVAIPLSGQVPGMAPMPGMIPGQIQGLSAPGAQLQGIAPTWLPPAGGIHPVGMMPTAGSLPTLASTTGVAGAPSVLNNTSCSTAPPSGVVNNNQQ</sequence>
<feature type="region of interest" description="Disordered" evidence="7">
    <location>
        <begin position="1030"/>
        <end position="1077"/>
    </location>
</feature>
<keyword evidence="4" id="KW-0418">Kinase</keyword>
<feature type="compositionally biased region" description="Low complexity" evidence="7">
    <location>
        <begin position="127"/>
        <end position="145"/>
    </location>
</feature>
<dbReference type="SMART" id="SM00220">
    <property type="entry name" value="S_TKc"/>
    <property type="match status" value="1"/>
</dbReference>
<feature type="compositionally biased region" description="Polar residues" evidence="7">
    <location>
        <begin position="98"/>
        <end position="115"/>
    </location>
</feature>
<gene>
    <name evidence="9" type="ORF">PAUS00366_LOCUS3297</name>
</gene>
<evidence type="ECO:0000313" key="9">
    <source>
        <dbReference type="EMBL" id="CAE0710570.1"/>
    </source>
</evidence>
<dbReference type="InterPro" id="IPR008271">
    <property type="entry name" value="Ser/Thr_kinase_AS"/>
</dbReference>
<proteinExistence type="predicted"/>
<feature type="region of interest" description="Disordered" evidence="7">
    <location>
        <begin position="967"/>
        <end position="997"/>
    </location>
</feature>
<feature type="compositionally biased region" description="Polar residues" evidence="7">
    <location>
        <begin position="73"/>
        <end position="85"/>
    </location>
</feature>
<keyword evidence="5 6" id="KW-0067">ATP-binding</keyword>
<feature type="region of interest" description="Disordered" evidence="7">
    <location>
        <begin position="598"/>
        <end position="632"/>
    </location>
</feature>
<dbReference type="Gene3D" id="3.30.200.20">
    <property type="entry name" value="Phosphorylase Kinase, domain 1"/>
    <property type="match status" value="1"/>
</dbReference>
<keyword evidence="1" id="KW-0723">Serine/threonine-protein kinase</keyword>
<keyword evidence="3 6" id="KW-0547">Nucleotide-binding</keyword>
<feature type="compositionally biased region" description="Low complexity" evidence="7">
    <location>
        <begin position="919"/>
        <end position="948"/>
    </location>
</feature>
<dbReference type="PANTHER" id="PTHR24058">
    <property type="entry name" value="DUAL SPECIFICITY PROTEIN KINASE"/>
    <property type="match status" value="1"/>
</dbReference>
<dbReference type="GO" id="GO:0004674">
    <property type="term" value="F:protein serine/threonine kinase activity"/>
    <property type="evidence" value="ECO:0007669"/>
    <property type="project" value="UniProtKB-KW"/>
</dbReference>
<keyword evidence="2" id="KW-0808">Transferase</keyword>